<evidence type="ECO:0000256" key="1">
    <source>
        <dbReference type="ARBA" id="ARBA00004871"/>
    </source>
</evidence>
<dbReference type="InterPro" id="IPR013708">
    <property type="entry name" value="Shikimate_DH-bd_N"/>
</dbReference>
<dbReference type="InterPro" id="IPR036291">
    <property type="entry name" value="NAD(P)-bd_dom_sf"/>
</dbReference>
<dbReference type="EMBL" id="JAVDXO010000001">
    <property type="protein sequence ID" value="MDR7304840.1"/>
    <property type="molecule type" value="Genomic_DNA"/>
</dbReference>
<dbReference type="PANTHER" id="PTHR21089:SF1">
    <property type="entry name" value="BIFUNCTIONAL 3-DEHYDROQUINATE DEHYDRATASE_SHIKIMATE DEHYDROGENASE, CHLOROPLASTIC"/>
    <property type="match status" value="1"/>
</dbReference>
<comment type="pathway">
    <text evidence="1">Metabolic intermediate biosynthesis; chorismate biosynthesis; chorismate from D-erythrose 4-phosphate and phosphoenolpyruvate: step 4/7.</text>
</comment>
<dbReference type="Gene3D" id="3.40.50.10860">
    <property type="entry name" value="Leucine Dehydrogenase, chain A, domain 1"/>
    <property type="match status" value="1"/>
</dbReference>
<dbReference type="PANTHER" id="PTHR21089">
    <property type="entry name" value="SHIKIMATE DEHYDROGENASE"/>
    <property type="match status" value="1"/>
</dbReference>
<dbReference type="Pfam" id="PF08501">
    <property type="entry name" value="Shikimate_dh_N"/>
    <property type="match status" value="1"/>
</dbReference>
<gene>
    <name evidence="5" type="ORF">J2X15_000106</name>
</gene>
<keyword evidence="6" id="KW-1185">Reference proteome</keyword>
<keyword evidence="2 5" id="KW-0560">Oxidoreductase</keyword>
<comment type="caution">
    <text evidence="5">The sequence shown here is derived from an EMBL/GenBank/DDBJ whole genome shotgun (WGS) entry which is preliminary data.</text>
</comment>
<dbReference type="InterPro" id="IPR022893">
    <property type="entry name" value="Shikimate_DH_fam"/>
</dbReference>
<accession>A0ABU1ZIW7</accession>
<evidence type="ECO:0000313" key="5">
    <source>
        <dbReference type="EMBL" id="MDR7304840.1"/>
    </source>
</evidence>
<name>A0ABU1ZIW7_9BURK</name>
<evidence type="ECO:0000256" key="3">
    <source>
        <dbReference type="ARBA" id="ARBA00023141"/>
    </source>
</evidence>
<dbReference type="InterPro" id="IPR046346">
    <property type="entry name" value="Aminoacid_DH-like_N_sf"/>
</dbReference>
<dbReference type="RefSeq" id="WP_310338337.1">
    <property type="nucleotide sequence ID" value="NZ_JAVDXO010000001.1"/>
</dbReference>
<reference evidence="5 6" key="1">
    <citation type="submission" date="2023-07" db="EMBL/GenBank/DDBJ databases">
        <title>Sorghum-associated microbial communities from plants grown in Nebraska, USA.</title>
        <authorList>
            <person name="Schachtman D."/>
        </authorList>
    </citation>
    <scope>NUCLEOTIDE SEQUENCE [LARGE SCALE GENOMIC DNA]</scope>
    <source>
        <strain evidence="5 6">BE308</strain>
    </source>
</reference>
<feature type="domain" description="Shikimate dehydrogenase substrate binding N-terminal" evidence="4">
    <location>
        <begin position="19"/>
        <end position="102"/>
    </location>
</feature>
<evidence type="ECO:0000313" key="6">
    <source>
        <dbReference type="Proteomes" id="UP001268089"/>
    </source>
</evidence>
<dbReference type="SUPFAM" id="SSF53223">
    <property type="entry name" value="Aminoacid dehydrogenase-like, N-terminal domain"/>
    <property type="match status" value="1"/>
</dbReference>
<dbReference type="Gene3D" id="3.40.50.720">
    <property type="entry name" value="NAD(P)-binding Rossmann-like Domain"/>
    <property type="match status" value="1"/>
</dbReference>
<sequence length="295" mass="30850">MHSALAHPSISGTTDVYLIVGDPVAQVQAPALFNAVFARTGINAVLVPTHVAPQHLTALVKGAFGAANIKGLWAAIPHKTALVHLLDACSPMGRAAGAVNAVRRNSDGRLEGALFDGEGLVGALNHFGMSYQQQRVLILGAGGGASAIAASLACTTPGAAAHVALYDPLPGKADAVARHIGRHSQAEVVATPTNDPVGYDLVINASPLGLQAGDAQPCDVQRLEPHASVMDIVMKNQPTPWVRAARGRGLNAQPGFEMLVQQAPLYLDFFGYTEAADLVRRDTQFLRAQIDPTLF</sequence>
<keyword evidence="3" id="KW-0028">Amino-acid biosynthesis</keyword>
<evidence type="ECO:0000256" key="2">
    <source>
        <dbReference type="ARBA" id="ARBA00023002"/>
    </source>
</evidence>
<organism evidence="5 6">
    <name type="scientific">Rhodoferax saidenbachensis</name>
    <dbReference type="NCBI Taxonomy" id="1484693"/>
    <lineage>
        <taxon>Bacteria</taxon>
        <taxon>Pseudomonadati</taxon>
        <taxon>Pseudomonadota</taxon>
        <taxon>Betaproteobacteria</taxon>
        <taxon>Burkholderiales</taxon>
        <taxon>Comamonadaceae</taxon>
        <taxon>Rhodoferax</taxon>
    </lineage>
</organism>
<protein>
    <submittedName>
        <fullName evidence="5">Shikimate dehydrogenase</fullName>
        <ecNumber evidence="5">1.1.1.25</ecNumber>
    </submittedName>
</protein>
<evidence type="ECO:0000259" key="4">
    <source>
        <dbReference type="Pfam" id="PF08501"/>
    </source>
</evidence>
<keyword evidence="3" id="KW-0057">Aromatic amino acid biosynthesis</keyword>
<dbReference type="GO" id="GO:0004764">
    <property type="term" value="F:shikimate 3-dehydrogenase (NADP+) activity"/>
    <property type="evidence" value="ECO:0007669"/>
    <property type="project" value="UniProtKB-EC"/>
</dbReference>
<proteinExistence type="predicted"/>
<dbReference type="Proteomes" id="UP001268089">
    <property type="component" value="Unassembled WGS sequence"/>
</dbReference>
<dbReference type="SUPFAM" id="SSF51735">
    <property type="entry name" value="NAD(P)-binding Rossmann-fold domains"/>
    <property type="match status" value="1"/>
</dbReference>
<dbReference type="EC" id="1.1.1.25" evidence="5"/>